<evidence type="ECO:0000256" key="1">
    <source>
        <dbReference type="ARBA" id="ARBA00004141"/>
    </source>
</evidence>
<gene>
    <name evidence="7" type="ORF">DFR64_3029</name>
</gene>
<feature type="transmembrane region" description="Helical" evidence="5">
    <location>
        <begin position="12"/>
        <end position="32"/>
    </location>
</feature>
<feature type="transmembrane region" description="Helical" evidence="5">
    <location>
        <begin position="99"/>
        <end position="117"/>
    </location>
</feature>
<dbReference type="GO" id="GO:0016020">
    <property type="term" value="C:membrane"/>
    <property type="evidence" value="ECO:0007669"/>
    <property type="project" value="UniProtKB-SubCell"/>
</dbReference>
<proteinExistence type="predicted"/>
<dbReference type="AlphaFoldDB" id="A0A347ZPS3"/>
<evidence type="ECO:0000256" key="3">
    <source>
        <dbReference type="ARBA" id="ARBA00022989"/>
    </source>
</evidence>
<evidence type="ECO:0000313" key="7">
    <source>
        <dbReference type="EMBL" id="REG04681.1"/>
    </source>
</evidence>
<sequence>MIPIRDTIRSRSFPFVNWTIIILNSLVFFYQFNLNSSQLDAFVQTFALVPSQITSNPMSWYPFLTHMWLHGSLMHIIGNMWVLLIFGDNVEDRLGSVRYLVFYLLGGIAAGLLEYFFSAGSDVPALGASGAIAAVMGAYLIFYPRAKVVTFVPIFFFGWFVRISSFVFIGLWFLLQLFSGVTSLGAAASTQVSGVAWWAHVGGFLFGLLMAKPFCLGKCQRQEYADEHYPW</sequence>
<evidence type="ECO:0000313" key="8">
    <source>
        <dbReference type="Proteomes" id="UP000256388"/>
    </source>
</evidence>
<dbReference type="PANTHER" id="PTHR43731">
    <property type="entry name" value="RHOMBOID PROTEASE"/>
    <property type="match status" value="1"/>
</dbReference>
<keyword evidence="3 5" id="KW-1133">Transmembrane helix</keyword>
<keyword evidence="4 5" id="KW-0472">Membrane</keyword>
<dbReference type="OrthoDB" id="9813074at2"/>
<keyword evidence="2 5" id="KW-0812">Transmembrane</keyword>
<dbReference type="EMBL" id="QUMS01000006">
    <property type="protein sequence ID" value="REG04681.1"/>
    <property type="molecule type" value="Genomic_DNA"/>
</dbReference>
<feature type="transmembrane region" description="Helical" evidence="5">
    <location>
        <begin position="123"/>
        <end position="142"/>
    </location>
</feature>
<accession>A0A347ZPS3</accession>
<dbReference type="SUPFAM" id="SSF144091">
    <property type="entry name" value="Rhomboid-like"/>
    <property type="match status" value="1"/>
</dbReference>
<comment type="caution">
    <text evidence="7">The sequence shown here is derived from an EMBL/GenBank/DDBJ whole genome shotgun (WGS) entry which is preliminary data.</text>
</comment>
<dbReference type="InterPro" id="IPR022764">
    <property type="entry name" value="Peptidase_S54_rhomboid_dom"/>
</dbReference>
<dbReference type="GO" id="GO:0004252">
    <property type="term" value="F:serine-type endopeptidase activity"/>
    <property type="evidence" value="ECO:0007669"/>
    <property type="project" value="InterPro"/>
</dbReference>
<evidence type="ECO:0000256" key="5">
    <source>
        <dbReference type="SAM" id="Phobius"/>
    </source>
</evidence>
<keyword evidence="8" id="KW-1185">Reference proteome</keyword>
<keyword evidence="7" id="KW-0645">Protease</keyword>
<dbReference type="RefSeq" id="WP_116226277.1">
    <property type="nucleotide sequence ID" value="NZ_AP018437.1"/>
</dbReference>
<dbReference type="Proteomes" id="UP000256388">
    <property type="component" value="Unassembled WGS sequence"/>
</dbReference>
<dbReference type="Pfam" id="PF01694">
    <property type="entry name" value="Rhomboid"/>
    <property type="match status" value="1"/>
</dbReference>
<dbReference type="PANTHER" id="PTHR43731:SF26">
    <property type="entry name" value="RHOMBOID-LIKE PROTEIN 10, CHLOROPLASTIC"/>
    <property type="match status" value="1"/>
</dbReference>
<evidence type="ECO:0000256" key="2">
    <source>
        <dbReference type="ARBA" id="ARBA00022692"/>
    </source>
</evidence>
<dbReference type="GO" id="GO:0006508">
    <property type="term" value="P:proteolysis"/>
    <property type="evidence" value="ECO:0007669"/>
    <property type="project" value="UniProtKB-KW"/>
</dbReference>
<name>A0A347ZPS3_9CHLR</name>
<organism evidence="7 8">
    <name type="scientific">Pelolinea submarina</name>
    <dbReference type="NCBI Taxonomy" id="913107"/>
    <lineage>
        <taxon>Bacteria</taxon>
        <taxon>Bacillati</taxon>
        <taxon>Chloroflexota</taxon>
        <taxon>Anaerolineae</taxon>
        <taxon>Anaerolineales</taxon>
        <taxon>Anaerolineaceae</taxon>
        <taxon>Pelolinea</taxon>
    </lineage>
</organism>
<feature type="transmembrane region" description="Helical" evidence="5">
    <location>
        <begin position="195"/>
        <end position="211"/>
    </location>
</feature>
<keyword evidence="7" id="KW-0378">Hydrolase</keyword>
<dbReference type="InterPro" id="IPR035952">
    <property type="entry name" value="Rhomboid-like_sf"/>
</dbReference>
<dbReference type="Gene3D" id="1.20.1540.10">
    <property type="entry name" value="Rhomboid-like"/>
    <property type="match status" value="1"/>
</dbReference>
<dbReference type="FunFam" id="1.20.1540.10:FF:000027">
    <property type="entry name" value="Rhomboid family intramembrane serine protease"/>
    <property type="match status" value="1"/>
</dbReference>
<feature type="transmembrane region" description="Helical" evidence="5">
    <location>
        <begin position="67"/>
        <end position="87"/>
    </location>
</feature>
<evidence type="ECO:0000259" key="6">
    <source>
        <dbReference type="Pfam" id="PF01694"/>
    </source>
</evidence>
<comment type="subcellular location">
    <subcellularLocation>
        <location evidence="1">Membrane</location>
        <topology evidence="1">Multi-pass membrane protein</topology>
    </subcellularLocation>
</comment>
<feature type="transmembrane region" description="Helical" evidence="5">
    <location>
        <begin position="154"/>
        <end position="175"/>
    </location>
</feature>
<feature type="domain" description="Peptidase S54 rhomboid" evidence="6">
    <location>
        <begin position="59"/>
        <end position="213"/>
    </location>
</feature>
<reference evidence="7 8" key="1">
    <citation type="submission" date="2018-08" db="EMBL/GenBank/DDBJ databases">
        <title>Genomic Encyclopedia of Type Strains, Phase IV (KMG-IV): sequencing the most valuable type-strain genomes for metagenomic binning, comparative biology and taxonomic classification.</title>
        <authorList>
            <person name="Goeker M."/>
        </authorList>
    </citation>
    <scope>NUCLEOTIDE SEQUENCE [LARGE SCALE GENOMIC DNA]</scope>
    <source>
        <strain evidence="7 8">DSM 23923</strain>
    </source>
</reference>
<protein>
    <submittedName>
        <fullName evidence="7">Membrane associated rhomboid family serine protease</fullName>
    </submittedName>
</protein>
<dbReference type="InterPro" id="IPR050925">
    <property type="entry name" value="Rhomboid_protease_S54"/>
</dbReference>
<evidence type="ECO:0000256" key="4">
    <source>
        <dbReference type="ARBA" id="ARBA00023136"/>
    </source>
</evidence>